<name>A0A915JWW3_ROMCU</name>
<evidence type="ECO:0000256" key="1">
    <source>
        <dbReference type="SAM" id="MobiDB-lite"/>
    </source>
</evidence>
<evidence type="ECO:0000313" key="3">
    <source>
        <dbReference type="WBParaSite" id="nRc.2.0.1.t30816-RA"/>
    </source>
</evidence>
<dbReference type="Proteomes" id="UP000887565">
    <property type="component" value="Unplaced"/>
</dbReference>
<reference evidence="3" key="1">
    <citation type="submission" date="2022-11" db="UniProtKB">
        <authorList>
            <consortium name="WormBaseParasite"/>
        </authorList>
    </citation>
    <scope>IDENTIFICATION</scope>
</reference>
<dbReference type="AlphaFoldDB" id="A0A915JWW3"/>
<evidence type="ECO:0000313" key="2">
    <source>
        <dbReference type="Proteomes" id="UP000887565"/>
    </source>
</evidence>
<proteinExistence type="predicted"/>
<protein>
    <submittedName>
        <fullName evidence="3">Uncharacterized protein</fullName>
    </submittedName>
</protein>
<keyword evidence="2" id="KW-1185">Reference proteome</keyword>
<sequence length="59" mass="6156">ENLTNACDAVEVGSGSLPSKAQRLSVESSAADADVAAASPGKQHVLREERSSADKFRLQ</sequence>
<feature type="compositionally biased region" description="Basic and acidic residues" evidence="1">
    <location>
        <begin position="45"/>
        <end position="59"/>
    </location>
</feature>
<feature type="region of interest" description="Disordered" evidence="1">
    <location>
        <begin position="1"/>
        <end position="59"/>
    </location>
</feature>
<organism evidence="2 3">
    <name type="scientific">Romanomermis culicivorax</name>
    <name type="common">Nematode worm</name>
    <dbReference type="NCBI Taxonomy" id="13658"/>
    <lineage>
        <taxon>Eukaryota</taxon>
        <taxon>Metazoa</taxon>
        <taxon>Ecdysozoa</taxon>
        <taxon>Nematoda</taxon>
        <taxon>Enoplea</taxon>
        <taxon>Dorylaimia</taxon>
        <taxon>Mermithida</taxon>
        <taxon>Mermithoidea</taxon>
        <taxon>Mermithidae</taxon>
        <taxon>Romanomermis</taxon>
    </lineage>
</organism>
<feature type="compositionally biased region" description="Low complexity" evidence="1">
    <location>
        <begin position="25"/>
        <end position="39"/>
    </location>
</feature>
<accession>A0A915JWW3</accession>
<dbReference type="WBParaSite" id="nRc.2.0.1.t30816-RA">
    <property type="protein sequence ID" value="nRc.2.0.1.t30816-RA"/>
    <property type="gene ID" value="nRc.2.0.1.g30816"/>
</dbReference>